<dbReference type="InParanoid" id="A0A1Y1XX80"/>
<proteinExistence type="predicted"/>
<keyword evidence="3" id="KW-1185">Reference proteome</keyword>
<dbReference type="AlphaFoldDB" id="A0A1Y1XX80"/>
<protein>
    <submittedName>
        <fullName evidence="2">Uncharacterized protein</fullName>
    </submittedName>
</protein>
<reference evidence="2 3" key="1">
    <citation type="submission" date="2016-07" db="EMBL/GenBank/DDBJ databases">
        <title>Pervasive Adenine N6-methylation of Active Genes in Fungi.</title>
        <authorList>
            <consortium name="DOE Joint Genome Institute"/>
            <person name="Mondo S.J."/>
            <person name="Dannebaum R.O."/>
            <person name="Kuo R.C."/>
            <person name="Labutti K."/>
            <person name="Haridas S."/>
            <person name="Kuo A."/>
            <person name="Salamov A."/>
            <person name="Ahrendt S.R."/>
            <person name="Lipzen A."/>
            <person name="Sullivan W."/>
            <person name="Andreopoulos W.B."/>
            <person name="Clum A."/>
            <person name="Lindquist E."/>
            <person name="Daum C."/>
            <person name="Ramamoorthy G.K."/>
            <person name="Gryganskyi A."/>
            <person name="Culley D."/>
            <person name="Magnuson J.K."/>
            <person name="James T.Y."/>
            <person name="O'Malley M.A."/>
            <person name="Stajich J.E."/>
            <person name="Spatafora J.W."/>
            <person name="Visel A."/>
            <person name="Grigoriev I.V."/>
        </authorList>
    </citation>
    <scope>NUCLEOTIDE SEQUENCE [LARGE SCALE GENOMIC DNA]</scope>
    <source>
        <strain evidence="2 3">CBS 931.73</strain>
    </source>
</reference>
<feature type="non-terminal residue" evidence="2">
    <location>
        <position position="1"/>
    </location>
</feature>
<evidence type="ECO:0000313" key="3">
    <source>
        <dbReference type="Proteomes" id="UP000193498"/>
    </source>
</evidence>
<name>A0A1Y1XX80_9FUNG</name>
<dbReference type="EMBL" id="MCFE01000385">
    <property type="protein sequence ID" value="ORX90337.1"/>
    <property type="molecule type" value="Genomic_DNA"/>
</dbReference>
<evidence type="ECO:0000313" key="2">
    <source>
        <dbReference type="EMBL" id="ORX90337.1"/>
    </source>
</evidence>
<comment type="caution">
    <text evidence="2">The sequence shown here is derived from an EMBL/GenBank/DDBJ whole genome shotgun (WGS) entry which is preliminary data.</text>
</comment>
<dbReference type="Proteomes" id="UP000193498">
    <property type="component" value="Unassembled WGS sequence"/>
</dbReference>
<organism evidence="2 3">
    <name type="scientific">Basidiobolus meristosporus CBS 931.73</name>
    <dbReference type="NCBI Taxonomy" id="1314790"/>
    <lineage>
        <taxon>Eukaryota</taxon>
        <taxon>Fungi</taxon>
        <taxon>Fungi incertae sedis</taxon>
        <taxon>Zoopagomycota</taxon>
        <taxon>Entomophthoromycotina</taxon>
        <taxon>Basidiobolomycetes</taxon>
        <taxon>Basidiobolales</taxon>
        <taxon>Basidiobolaceae</taxon>
        <taxon>Basidiobolus</taxon>
    </lineage>
</organism>
<sequence length="472" mass="54298">EEQLALLNEAVSKGKEVLKGLKTSVDDTLGEDFVSHWDTNMGRFGTWIFSRPYLRALYAKAKCLLKIRRQTQDAEKRAEYETAAKEVLDEMLACDTEDKFGARFLKLKLLIDTQDFNGAQELLDSKFGPKDEEESDDLFLAFIYTRVLISFHLNGPDSKQTEELLQKALQRDSERFVPRLLIGEIIGREQYKLTVELGTKDEASTYVYDFGRYWWSPDGKLPWGFSTNPQENNEIKEVPEINEDQPSPIDWLCEKLGMQLQSDEDPLGFWIARVSYNIGDHEHATTLFRSFINKIFEKAEGDIEKIPTVELNMVFEALLGYFCIHDKLTRNCGQFELPPQPSEKNEEEKSEETEQNGETSIQWPVDSIPSRLKLITTSLLQLFQVVLHHLEHRPDAPKGSDALYARQTVPLGWCLARWHWQTLNIEGCFAQAREVAKVARDIPKDSWLRVRAEGMLRFVIQEKLAASQSIQA</sequence>
<accession>A0A1Y1XX80</accession>
<gene>
    <name evidence="2" type="ORF">K493DRAFT_318039</name>
</gene>
<evidence type="ECO:0000256" key="1">
    <source>
        <dbReference type="SAM" id="MobiDB-lite"/>
    </source>
</evidence>
<feature type="region of interest" description="Disordered" evidence="1">
    <location>
        <begin position="335"/>
        <end position="361"/>
    </location>
</feature>